<name>A0A8E2IC81_9BACI</name>
<organism evidence="1 2">
    <name type="scientific">Heyndrickxia oleronia</name>
    <dbReference type="NCBI Taxonomy" id="38875"/>
    <lineage>
        <taxon>Bacteria</taxon>
        <taxon>Bacillati</taxon>
        <taxon>Bacillota</taxon>
        <taxon>Bacilli</taxon>
        <taxon>Bacillales</taxon>
        <taxon>Bacillaceae</taxon>
        <taxon>Heyndrickxia</taxon>
    </lineage>
</organism>
<dbReference type="AlphaFoldDB" id="A0A8E2IC81"/>
<accession>A0A8E2IC81</accession>
<proteinExistence type="predicted"/>
<evidence type="ECO:0000313" key="2">
    <source>
        <dbReference type="Proteomes" id="UP000189761"/>
    </source>
</evidence>
<gene>
    <name evidence="1" type="ORF">BWZ43_16600</name>
</gene>
<sequence length="81" mass="9373">MNISILEIGAKRFGTNTSSLRLLYGFDQNVYECKLHKNLIIIEFGYQKQFGLLTRRKDLKRLKREGEPSSLFLGYAVTRAC</sequence>
<reference evidence="1 2" key="1">
    <citation type="submission" date="2017-01" db="EMBL/GenBank/DDBJ databases">
        <title>Draft genome sequence of Bacillus oleronius.</title>
        <authorList>
            <person name="Allam M."/>
        </authorList>
    </citation>
    <scope>NUCLEOTIDE SEQUENCE [LARGE SCALE GENOMIC DNA]</scope>
    <source>
        <strain evidence="1 2">DSM 9356</strain>
    </source>
</reference>
<keyword evidence="2" id="KW-1185">Reference proteome</keyword>
<dbReference type="Proteomes" id="UP000189761">
    <property type="component" value="Unassembled WGS sequence"/>
</dbReference>
<evidence type="ECO:0000313" key="1">
    <source>
        <dbReference type="EMBL" id="OOP67276.1"/>
    </source>
</evidence>
<dbReference type="EMBL" id="MTLA01000212">
    <property type="protein sequence ID" value="OOP67276.1"/>
    <property type="molecule type" value="Genomic_DNA"/>
</dbReference>
<protein>
    <submittedName>
        <fullName evidence="1">Uncharacterized protein</fullName>
    </submittedName>
</protein>
<comment type="caution">
    <text evidence="1">The sequence shown here is derived from an EMBL/GenBank/DDBJ whole genome shotgun (WGS) entry which is preliminary data.</text>
</comment>
<dbReference type="RefSeq" id="WP_058005908.1">
    <property type="nucleotide sequence ID" value="NZ_CP197209.1"/>
</dbReference>